<organism evidence="1 2">
    <name type="scientific">Glomus cerebriforme</name>
    <dbReference type="NCBI Taxonomy" id="658196"/>
    <lineage>
        <taxon>Eukaryota</taxon>
        <taxon>Fungi</taxon>
        <taxon>Fungi incertae sedis</taxon>
        <taxon>Mucoromycota</taxon>
        <taxon>Glomeromycotina</taxon>
        <taxon>Glomeromycetes</taxon>
        <taxon>Glomerales</taxon>
        <taxon>Glomeraceae</taxon>
        <taxon>Glomus</taxon>
    </lineage>
</organism>
<proteinExistence type="predicted"/>
<dbReference type="Proteomes" id="UP000265703">
    <property type="component" value="Unassembled WGS sequence"/>
</dbReference>
<accession>A0A397SJA5</accession>
<gene>
    <name evidence="1" type="ORF">C1645_835123</name>
</gene>
<keyword evidence="2" id="KW-1185">Reference proteome</keyword>
<sequence length="237" mass="27137">MDTLEFCGFNSLDFWISIGNKEKEMLLSILIEDAEELEGVIAINDSSVVGHSCNLISKSFGKGQMSWSSVALLKYNELLKEEDEERINPSELLYTIVGLPTQWSSSFLAKKYIKTFEKIGLTQDELNFIQDLKSVLNPFLEVTELLKVDVHCTFPLIIPLLIELKNRFYSDNINASEINFNDEESAFDKDNKRIQINEPVNCTGLINEIRHNLSAAMDHYWKDLLNPKLILFILLDP</sequence>
<name>A0A397SJA5_9GLOM</name>
<dbReference type="EMBL" id="QKYT01000650">
    <property type="protein sequence ID" value="RIA82594.1"/>
    <property type="molecule type" value="Genomic_DNA"/>
</dbReference>
<reference evidence="1 2" key="1">
    <citation type="submission" date="2018-06" db="EMBL/GenBank/DDBJ databases">
        <title>Comparative genomics reveals the genomic features of Rhizophagus irregularis, R. cerebriforme, R. diaphanum and Gigaspora rosea, and their symbiotic lifestyle signature.</title>
        <authorList>
            <person name="Morin E."/>
            <person name="San Clemente H."/>
            <person name="Chen E.C.H."/>
            <person name="De La Providencia I."/>
            <person name="Hainaut M."/>
            <person name="Kuo A."/>
            <person name="Kohler A."/>
            <person name="Murat C."/>
            <person name="Tang N."/>
            <person name="Roy S."/>
            <person name="Loubradou J."/>
            <person name="Henrissat B."/>
            <person name="Grigoriev I.V."/>
            <person name="Corradi N."/>
            <person name="Roux C."/>
            <person name="Martin F.M."/>
        </authorList>
    </citation>
    <scope>NUCLEOTIDE SEQUENCE [LARGE SCALE GENOMIC DNA]</scope>
    <source>
        <strain evidence="1 2">DAOM 227022</strain>
    </source>
</reference>
<dbReference type="OrthoDB" id="2408661at2759"/>
<evidence type="ECO:0000313" key="2">
    <source>
        <dbReference type="Proteomes" id="UP000265703"/>
    </source>
</evidence>
<comment type="caution">
    <text evidence="1">The sequence shown here is derived from an EMBL/GenBank/DDBJ whole genome shotgun (WGS) entry which is preliminary data.</text>
</comment>
<protein>
    <submittedName>
        <fullName evidence="1">Uncharacterized protein</fullName>
    </submittedName>
</protein>
<evidence type="ECO:0000313" key="1">
    <source>
        <dbReference type="EMBL" id="RIA82594.1"/>
    </source>
</evidence>
<dbReference type="AlphaFoldDB" id="A0A397SJA5"/>